<dbReference type="Proteomes" id="UP000011087">
    <property type="component" value="Unassembled WGS sequence"/>
</dbReference>
<evidence type="ECO:0000313" key="3">
    <source>
        <dbReference type="EnsemblProtists" id="EKX37529"/>
    </source>
</evidence>
<dbReference type="RefSeq" id="XP_005824509.1">
    <property type="nucleotide sequence ID" value="XM_005824452.1"/>
</dbReference>
<organism evidence="2">
    <name type="scientific">Guillardia theta (strain CCMP2712)</name>
    <name type="common">Cryptophyte</name>
    <dbReference type="NCBI Taxonomy" id="905079"/>
    <lineage>
        <taxon>Eukaryota</taxon>
        <taxon>Cryptophyceae</taxon>
        <taxon>Pyrenomonadales</taxon>
        <taxon>Geminigeraceae</taxon>
        <taxon>Guillardia</taxon>
    </lineage>
</organism>
<dbReference type="PaxDb" id="55529-EKX37529"/>
<sequence>MQEIVNDIRTNGPMAILKYYSDPDAMSIFSKITGLLGLPADFSKASEQFAKMTAGGAAGAPGAEGEAGAPAGQGGANSLE</sequence>
<dbReference type="Gene3D" id="1.10.260.100">
    <property type="match status" value="1"/>
</dbReference>
<reference evidence="2 4" key="1">
    <citation type="journal article" date="2012" name="Nature">
        <title>Algal genomes reveal evolutionary mosaicism and the fate of nucleomorphs.</title>
        <authorList>
            <consortium name="DOE Joint Genome Institute"/>
            <person name="Curtis B.A."/>
            <person name="Tanifuji G."/>
            <person name="Burki F."/>
            <person name="Gruber A."/>
            <person name="Irimia M."/>
            <person name="Maruyama S."/>
            <person name="Arias M.C."/>
            <person name="Ball S.G."/>
            <person name="Gile G.H."/>
            <person name="Hirakawa Y."/>
            <person name="Hopkins J.F."/>
            <person name="Kuo A."/>
            <person name="Rensing S.A."/>
            <person name="Schmutz J."/>
            <person name="Symeonidi A."/>
            <person name="Elias M."/>
            <person name="Eveleigh R.J."/>
            <person name="Herman E.K."/>
            <person name="Klute M.J."/>
            <person name="Nakayama T."/>
            <person name="Obornik M."/>
            <person name="Reyes-Prieto A."/>
            <person name="Armbrust E.V."/>
            <person name="Aves S.J."/>
            <person name="Beiko R.G."/>
            <person name="Coutinho P."/>
            <person name="Dacks J.B."/>
            <person name="Durnford D.G."/>
            <person name="Fast N.M."/>
            <person name="Green B.R."/>
            <person name="Grisdale C.J."/>
            <person name="Hempel F."/>
            <person name="Henrissat B."/>
            <person name="Hoppner M.P."/>
            <person name="Ishida K."/>
            <person name="Kim E."/>
            <person name="Koreny L."/>
            <person name="Kroth P.G."/>
            <person name="Liu Y."/>
            <person name="Malik S.B."/>
            <person name="Maier U.G."/>
            <person name="McRose D."/>
            <person name="Mock T."/>
            <person name="Neilson J.A."/>
            <person name="Onodera N.T."/>
            <person name="Poole A.M."/>
            <person name="Pritham E.J."/>
            <person name="Richards T.A."/>
            <person name="Rocap G."/>
            <person name="Roy S.W."/>
            <person name="Sarai C."/>
            <person name="Schaack S."/>
            <person name="Shirato S."/>
            <person name="Slamovits C.H."/>
            <person name="Spencer D.F."/>
            <person name="Suzuki S."/>
            <person name="Worden A.Z."/>
            <person name="Zauner S."/>
            <person name="Barry K."/>
            <person name="Bell C."/>
            <person name="Bharti A.K."/>
            <person name="Crow J.A."/>
            <person name="Grimwood J."/>
            <person name="Kramer R."/>
            <person name="Lindquist E."/>
            <person name="Lucas S."/>
            <person name="Salamov A."/>
            <person name="McFadden G.I."/>
            <person name="Lane C.E."/>
            <person name="Keeling P.J."/>
            <person name="Gray M.W."/>
            <person name="Grigoriev I.V."/>
            <person name="Archibald J.M."/>
        </authorList>
    </citation>
    <scope>NUCLEOTIDE SEQUENCE</scope>
    <source>
        <strain evidence="2 4">CCMP2712</strain>
    </source>
</reference>
<protein>
    <submittedName>
        <fullName evidence="2 3">Uncharacterized protein</fullName>
    </submittedName>
</protein>
<reference evidence="4" key="2">
    <citation type="submission" date="2012-11" db="EMBL/GenBank/DDBJ databases">
        <authorList>
            <person name="Kuo A."/>
            <person name="Curtis B.A."/>
            <person name="Tanifuji G."/>
            <person name="Burki F."/>
            <person name="Gruber A."/>
            <person name="Irimia M."/>
            <person name="Maruyama S."/>
            <person name="Arias M.C."/>
            <person name="Ball S.G."/>
            <person name="Gile G.H."/>
            <person name="Hirakawa Y."/>
            <person name="Hopkins J.F."/>
            <person name="Rensing S.A."/>
            <person name="Schmutz J."/>
            <person name="Symeonidi A."/>
            <person name="Elias M."/>
            <person name="Eveleigh R.J."/>
            <person name="Herman E.K."/>
            <person name="Klute M.J."/>
            <person name="Nakayama T."/>
            <person name="Obornik M."/>
            <person name="Reyes-Prieto A."/>
            <person name="Armbrust E.V."/>
            <person name="Aves S.J."/>
            <person name="Beiko R.G."/>
            <person name="Coutinho P."/>
            <person name="Dacks J.B."/>
            <person name="Durnford D.G."/>
            <person name="Fast N.M."/>
            <person name="Green B.R."/>
            <person name="Grisdale C."/>
            <person name="Hempe F."/>
            <person name="Henrissat B."/>
            <person name="Hoppner M.P."/>
            <person name="Ishida K.-I."/>
            <person name="Kim E."/>
            <person name="Koreny L."/>
            <person name="Kroth P.G."/>
            <person name="Liu Y."/>
            <person name="Malik S.-B."/>
            <person name="Maier U.G."/>
            <person name="McRose D."/>
            <person name="Mock T."/>
            <person name="Neilson J.A."/>
            <person name="Onodera N.T."/>
            <person name="Poole A.M."/>
            <person name="Pritham E.J."/>
            <person name="Richards T.A."/>
            <person name="Rocap G."/>
            <person name="Roy S.W."/>
            <person name="Sarai C."/>
            <person name="Schaack S."/>
            <person name="Shirato S."/>
            <person name="Slamovits C.H."/>
            <person name="Spencer D.F."/>
            <person name="Suzuki S."/>
            <person name="Worden A.Z."/>
            <person name="Zauner S."/>
            <person name="Barry K."/>
            <person name="Bell C."/>
            <person name="Bharti A.K."/>
            <person name="Crow J.A."/>
            <person name="Grimwood J."/>
            <person name="Kramer R."/>
            <person name="Lindquist E."/>
            <person name="Lucas S."/>
            <person name="Salamov A."/>
            <person name="McFadden G.I."/>
            <person name="Lane C.E."/>
            <person name="Keeling P.J."/>
            <person name="Gray M.W."/>
            <person name="Grigoriev I.V."/>
            <person name="Archibald J.M."/>
        </authorList>
    </citation>
    <scope>NUCLEOTIDE SEQUENCE</scope>
    <source>
        <strain evidence="4">CCMP2712</strain>
    </source>
</reference>
<evidence type="ECO:0000313" key="4">
    <source>
        <dbReference type="Proteomes" id="UP000011087"/>
    </source>
</evidence>
<feature type="region of interest" description="Disordered" evidence="1">
    <location>
        <begin position="53"/>
        <end position="80"/>
    </location>
</feature>
<dbReference type="GeneID" id="17294268"/>
<evidence type="ECO:0000313" key="2">
    <source>
        <dbReference type="EMBL" id="EKX37529.1"/>
    </source>
</evidence>
<keyword evidence="4" id="KW-1185">Reference proteome</keyword>
<feature type="compositionally biased region" description="Low complexity" evidence="1">
    <location>
        <begin position="60"/>
        <end position="70"/>
    </location>
</feature>
<reference evidence="3" key="3">
    <citation type="submission" date="2016-03" db="UniProtKB">
        <authorList>
            <consortium name="EnsemblProtists"/>
        </authorList>
    </citation>
    <scope>IDENTIFICATION</scope>
</reference>
<accession>L1INR4</accession>
<evidence type="ECO:0000256" key="1">
    <source>
        <dbReference type="SAM" id="MobiDB-lite"/>
    </source>
</evidence>
<name>L1INR4_GUITC</name>
<dbReference type="EMBL" id="JH993058">
    <property type="protein sequence ID" value="EKX37529.1"/>
    <property type="molecule type" value="Genomic_DNA"/>
</dbReference>
<feature type="compositionally biased region" description="Gly residues" evidence="1">
    <location>
        <begin position="71"/>
        <end position="80"/>
    </location>
</feature>
<dbReference type="HOGENOM" id="CLU_2594881_0_0_1"/>
<dbReference type="AlphaFoldDB" id="L1INR4"/>
<gene>
    <name evidence="2" type="ORF">GUITHDRAFT_154955</name>
</gene>
<dbReference type="EnsemblProtists" id="EKX37529">
    <property type="protein sequence ID" value="EKX37529"/>
    <property type="gene ID" value="GUITHDRAFT_154955"/>
</dbReference>
<dbReference type="KEGG" id="gtt:GUITHDRAFT_154955"/>
<proteinExistence type="predicted"/>